<reference evidence="1 2" key="1">
    <citation type="submission" date="2018-11" db="EMBL/GenBank/DDBJ databases">
        <authorList>
            <consortium name="Pathogen Informatics"/>
        </authorList>
    </citation>
    <scope>NUCLEOTIDE SEQUENCE [LARGE SCALE GENOMIC DNA]</scope>
    <source>
        <strain>Denwood</strain>
        <strain evidence="2">Zambia</strain>
    </source>
</reference>
<evidence type="ECO:0000313" key="1">
    <source>
        <dbReference type="EMBL" id="VDP81621.1"/>
    </source>
</evidence>
<gene>
    <name evidence="1" type="ORF">SMTD_LOCUS20117</name>
</gene>
<proteinExistence type="predicted"/>
<dbReference type="EMBL" id="UZAL01043692">
    <property type="protein sequence ID" value="VDP81621.1"/>
    <property type="molecule type" value="Genomic_DNA"/>
</dbReference>
<dbReference type="AlphaFoldDB" id="A0A3P8GFQ0"/>
<sequence>MAKLASYFSTQTQQGSILGAFLRATRDSFLPNRQAAITALAATQVKNMICMITCFFISMCFGINRNVSHYVLPVLPKIAIYKSYCSFILKSVHDILISLLLRPLFDVILKLS</sequence>
<protein>
    <submittedName>
        <fullName evidence="1">Uncharacterized protein</fullName>
    </submittedName>
</protein>
<name>A0A3P8GFQ0_9TREM</name>
<dbReference type="Proteomes" id="UP000269396">
    <property type="component" value="Unassembled WGS sequence"/>
</dbReference>
<accession>A0A3P8GFQ0</accession>
<keyword evidence="2" id="KW-1185">Reference proteome</keyword>
<organism evidence="1 2">
    <name type="scientific">Schistosoma mattheei</name>
    <dbReference type="NCBI Taxonomy" id="31246"/>
    <lineage>
        <taxon>Eukaryota</taxon>
        <taxon>Metazoa</taxon>
        <taxon>Spiralia</taxon>
        <taxon>Lophotrochozoa</taxon>
        <taxon>Platyhelminthes</taxon>
        <taxon>Trematoda</taxon>
        <taxon>Digenea</taxon>
        <taxon>Strigeidida</taxon>
        <taxon>Schistosomatoidea</taxon>
        <taxon>Schistosomatidae</taxon>
        <taxon>Schistosoma</taxon>
    </lineage>
</organism>
<evidence type="ECO:0000313" key="2">
    <source>
        <dbReference type="Proteomes" id="UP000269396"/>
    </source>
</evidence>